<protein>
    <submittedName>
        <fullName evidence="1">Unannotated protein</fullName>
    </submittedName>
</protein>
<name>A0A6J6NXY3_9ZZZZ</name>
<reference evidence="1" key="1">
    <citation type="submission" date="2020-05" db="EMBL/GenBank/DDBJ databases">
        <authorList>
            <person name="Chiriac C."/>
            <person name="Salcher M."/>
            <person name="Ghai R."/>
            <person name="Kavagutti S V."/>
        </authorList>
    </citation>
    <scope>NUCLEOTIDE SEQUENCE</scope>
</reference>
<dbReference type="EMBL" id="CAEZXM010000122">
    <property type="protein sequence ID" value="CAB4691216.1"/>
    <property type="molecule type" value="Genomic_DNA"/>
</dbReference>
<organism evidence="1">
    <name type="scientific">freshwater metagenome</name>
    <dbReference type="NCBI Taxonomy" id="449393"/>
    <lineage>
        <taxon>unclassified sequences</taxon>
        <taxon>metagenomes</taxon>
        <taxon>ecological metagenomes</taxon>
    </lineage>
</organism>
<gene>
    <name evidence="1" type="ORF">UFOPK2366_00771</name>
</gene>
<accession>A0A6J6NXY3</accession>
<evidence type="ECO:0000313" key="1">
    <source>
        <dbReference type="EMBL" id="CAB4691216.1"/>
    </source>
</evidence>
<dbReference type="AlphaFoldDB" id="A0A6J6NXY3"/>
<sequence>MQAGHPPLILVFYVALGAETHDHDGHRVLARHNKIGDVVLTCETAIGSVSAERTVDVDRVHTLGAADVKHDPAIARPVGRHLHRAPVDTRGIALG</sequence>
<proteinExistence type="predicted"/>